<dbReference type="EMBL" id="AF204951">
    <property type="protein sequence ID" value="AAK14644.1"/>
    <property type="molecule type" value="Genomic_DNA"/>
</dbReference>
<gene>
    <name evidence="1" type="primary">ORF 231</name>
</gene>
<name>Q8QN59_ESV1K</name>
<reference evidence="1 2" key="2">
    <citation type="journal article" date="1998" name="Adv. Virus Res.">
        <title>Viruses in marine brown algae.</title>
        <authorList>
            <person name="Muller D.G."/>
            <person name="Kapp M."/>
            <person name="Knippers R."/>
        </authorList>
    </citation>
    <scope>NUCLEOTIDE SEQUENCE [LARGE SCALE GENOMIC DNA]</scope>
    <source>
        <strain evidence="2">Isolate New Zealand/Kaikoura/1988</strain>
    </source>
</reference>
<evidence type="ECO:0000313" key="2">
    <source>
        <dbReference type="Proteomes" id="UP000000864"/>
    </source>
</evidence>
<organismHost>
    <name type="scientific">Ectocarpus siliculosus</name>
    <name type="common">Brown alga</name>
    <name type="synonym">Conferva siliculosa</name>
    <dbReference type="NCBI Taxonomy" id="2880"/>
</organismHost>
<reference evidence="1 2" key="3">
    <citation type="journal article" date="2000" name="Virology">
        <title>Characterization and immunolocalization of major structural proteins in the brown algal virus EsV-1.</title>
        <authorList>
            <person name="Delaroque N."/>
            <person name="Wolf S."/>
            <person name="Muller D.G."/>
            <person name="Knippers R."/>
        </authorList>
    </citation>
    <scope>NUCLEOTIDE SEQUENCE [LARGE SCALE GENOMIC DNA]</scope>
    <source>
        <strain evidence="2">Isolate New Zealand/Kaikoura/1988</strain>
    </source>
</reference>
<keyword evidence="2" id="KW-1185">Reference proteome</keyword>
<sequence>MLKYFIDAKTYVCLQLRERTLEWGKSQKRRVVGCTADHRMRNVTPIMPSDGTCGGIPKAKVYSKVMNFFPRTLLTIVAKDTPYSVRINCQKYFVVIGKMALRNRKLAIRANLSCFDLSTILESVRTQCPKLIYLGIWYRDGFVYVYVQGAERMSDTMLTKALEGHMVIVHISTYDAPVGELQEEWRAKPVRGNKKVEVKADTTAVFVNPLGKESLQHITSNYVADLLRPLPGIDVFYKFGLKLYSLHQNINFRARKGDKNARVCCSRKGWITVPRDEAYDEILQILVEKTREAVSMFRQTIPAYYFDHFDMYSDSILAHKDSAVPEQRKLYERRRNKVLNNIAVSVTDNLCRMGGWSDKKRKLVYKALPTRSRRTSQPSTTEL</sequence>
<evidence type="ECO:0000313" key="1">
    <source>
        <dbReference type="EMBL" id="AAK14644.1"/>
    </source>
</evidence>
<accession>Q8QN59</accession>
<dbReference type="Proteomes" id="UP000000864">
    <property type="component" value="Segment"/>
</dbReference>
<organism evidence="1 2">
    <name type="scientific">Ectocarpus siliculosus virus 1 (isolate New Zealand/Kaikoura/1988)</name>
    <name type="common">EsV-1</name>
    <dbReference type="NCBI Taxonomy" id="654926"/>
    <lineage>
        <taxon>Viruses</taxon>
        <taxon>Varidnaviria</taxon>
        <taxon>Bamfordvirae</taxon>
        <taxon>Nucleocytoviricota</taxon>
        <taxon>Megaviricetes</taxon>
        <taxon>Algavirales</taxon>
        <taxon>Phycodnaviridae</taxon>
        <taxon>Phaeovirus</taxon>
        <taxon>Phaeovirus unasiliculosus</taxon>
        <taxon>Ectocarpus siliculosus virus 1</taxon>
    </lineage>
</organism>
<reference evidence="1 2" key="1">
    <citation type="journal article" date="1995" name="Virology">
        <title>Coat protein of the Ectocarpus siliculosus virus.</title>
        <authorList>
            <person name="Klein M."/>
            <person name="Lanka S.T."/>
            <person name="Knippers R."/>
            <person name="Muller D.G."/>
        </authorList>
    </citation>
    <scope>NUCLEOTIDE SEQUENCE [LARGE SCALE GENOMIC DNA]</scope>
    <source>
        <strain evidence="2">Isolate New Zealand/Kaikoura/1988</strain>
    </source>
</reference>
<dbReference type="KEGG" id="vg:920671"/>
<proteinExistence type="predicted"/>
<protein>
    <submittedName>
        <fullName evidence="1">EsV-1-231</fullName>
    </submittedName>
</protein>
<reference evidence="1 2" key="4">
    <citation type="journal article" date="2000" name="Virology">
        <title>The brown algal virus EsV-1 particle contains a putative hybrid histidine kinase.</title>
        <authorList>
            <person name="Delaroque N."/>
            <person name="Wolf S."/>
            <person name="Muller D.G."/>
            <person name="Knippers R."/>
        </authorList>
    </citation>
    <scope>NUCLEOTIDE SEQUENCE [LARGE SCALE GENOMIC DNA]</scope>
    <source>
        <strain evidence="2">Isolate New Zealand/Kaikoura/1988</strain>
    </source>
</reference>